<keyword evidence="1" id="KW-0732">Signal</keyword>
<sequence length="311" mass="34768">MLRWQNLFLLLLVSTTATAKTLYKYKDDQGRWYFTDKPPVTQHKVETRLLKPAPKQRVRLEKTGSPSNLAFYLINQYPGPIEVAIDWEQPTNLVSIPELPKRFVIEPGKSDTLFSISAIGQTTSSQTFTLQYQYVVGRPLPHYSRQTAYWPPLAPGSHFRVTQAFNGEFSHTDPQNRYAVDIMMPIGTPIYAARDGVVLEVENDFFSSGTQQAYANKANSIRILHDDGSMAIYAHLALEKALVTPGLRVQAGELIGYSGNTGFSSGPHLHFAVQINQGMALTSVPFEFLDANQHAFEPQPGSWLEGINPKP</sequence>
<dbReference type="InterPro" id="IPR016047">
    <property type="entry name" value="M23ase_b-sheet_dom"/>
</dbReference>
<dbReference type="Gene3D" id="2.70.70.10">
    <property type="entry name" value="Glucose Permease (Domain IIA)"/>
    <property type="match status" value="1"/>
</dbReference>
<proteinExistence type="predicted"/>
<evidence type="ECO:0000259" key="3">
    <source>
        <dbReference type="Pfam" id="PF13511"/>
    </source>
</evidence>
<dbReference type="InterPro" id="IPR011055">
    <property type="entry name" value="Dup_hybrid_motif"/>
</dbReference>
<comment type="caution">
    <text evidence="4">The sequence shown here is derived from an EMBL/GenBank/DDBJ whole genome shotgun (WGS) entry which is preliminary data.</text>
</comment>
<feature type="signal peptide" evidence="1">
    <location>
        <begin position="1"/>
        <end position="19"/>
    </location>
</feature>
<dbReference type="Pfam" id="PF01551">
    <property type="entry name" value="Peptidase_M23"/>
    <property type="match status" value="1"/>
</dbReference>
<dbReference type="PANTHER" id="PTHR21666">
    <property type="entry name" value="PEPTIDASE-RELATED"/>
    <property type="match status" value="1"/>
</dbReference>
<reference evidence="4 5" key="1">
    <citation type="submission" date="2016-03" db="EMBL/GenBank/DDBJ databases">
        <authorList>
            <person name="Ploux O."/>
        </authorList>
    </citation>
    <scope>NUCLEOTIDE SEQUENCE [LARGE SCALE GENOMIC DNA]</scope>
    <source>
        <strain evidence="4 5">R-45370</strain>
    </source>
</reference>
<gene>
    <name evidence="4" type="ORF">A1359_13340</name>
</gene>
<protein>
    <submittedName>
        <fullName evidence="4">Peptidase M23</fullName>
    </submittedName>
</protein>
<keyword evidence="5" id="KW-1185">Reference proteome</keyword>
<evidence type="ECO:0000313" key="5">
    <source>
        <dbReference type="Proteomes" id="UP000078476"/>
    </source>
</evidence>
<dbReference type="STRING" id="980561.A1359_13340"/>
<dbReference type="SUPFAM" id="SSF51261">
    <property type="entry name" value="Duplicated hybrid motif"/>
    <property type="match status" value="1"/>
</dbReference>
<feature type="domain" description="M23ase beta-sheet core" evidence="2">
    <location>
        <begin position="177"/>
        <end position="277"/>
    </location>
</feature>
<dbReference type="CDD" id="cd12797">
    <property type="entry name" value="M23_peptidase"/>
    <property type="match status" value="1"/>
</dbReference>
<feature type="domain" description="DUF4124" evidence="3">
    <location>
        <begin position="9"/>
        <end position="63"/>
    </location>
</feature>
<evidence type="ECO:0000256" key="1">
    <source>
        <dbReference type="SAM" id="SignalP"/>
    </source>
</evidence>
<evidence type="ECO:0000259" key="2">
    <source>
        <dbReference type="Pfam" id="PF01551"/>
    </source>
</evidence>
<dbReference type="EMBL" id="LUUI01000127">
    <property type="protein sequence ID" value="OAI12741.1"/>
    <property type="molecule type" value="Genomic_DNA"/>
</dbReference>
<dbReference type="Proteomes" id="UP000078476">
    <property type="component" value="Unassembled WGS sequence"/>
</dbReference>
<dbReference type="InterPro" id="IPR025392">
    <property type="entry name" value="DUF4124"/>
</dbReference>
<dbReference type="InterPro" id="IPR050570">
    <property type="entry name" value="Cell_wall_metabolism_enzyme"/>
</dbReference>
<feature type="chain" id="PRO_5008068770" evidence="1">
    <location>
        <begin position="20"/>
        <end position="311"/>
    </location>
</feature>
<dbReference type="Pfam" id="PF13511">
    <property type="entry name" value="DUF4124"/>
    <property type="match status" value="1"/>
</dbReference>
<dbReference type="AlphaFoldDB" id="A0A177N4J8"/>
<dbReference type="GO" id="GO:0004222">
    <property type="term" value="F:metalloendopeptidase activity"/>
    <property type="evidence" value="ECO:0007669"/>
    <property type="project" value="TreeGrafter"/>
</dbReference>
<dbReference type="OrthoDB" id="9805070at2"/>
<accession>A0A177N4J8</accession>
<organism evidence="4 5">
    <name type="scientific">Methylomonas lenta</name>
    <dbReference type="NCBI Taxonomy" id="980561"/>
    <lineage>
        <taxon>Bacteria</taxon>
        <taxon>Pseudomonadati</taxon>
        <taxon>Pseudomonadota</taxon>
        <taxon>Gammaproteobacteria</taxon>
        <taxon>Methylococcales</taxon>
        <taxon>Methylococcaceae</taxon>
        <taxon>Methylomonas</taxon>
    </lineage>
</organism>
<dbReference type="PANTHER" id="PTHR21666:SF294">
    <property type="entry name" value="PEPTIDASE M23"/>
    <property type="match status" value="1"/>
</dbReference>
<name>A0A177N4J8_9GAMM</name>
<evidence type="ECO:0000313" key="4">
    <source>
        <dbReference type="EMBL" id="OAI12741.1"/>
    </source>
</evidence>